<keyword evidence="3" id="KW-1185">Reference proteome</keyword>
<protein>
    <recommendedName>
        <fullName evidence="1">Integrase core domain-containing protein</fullName>
    </recommendedName>
</protein>
<dbReference type="PANTHER" id="PTHR46791:SF13">
    <property type="entry name" value="CLR5 DOMAIN-CONTAINING PROTEIN"/>
    <property type="match status" value="1"/>
</dbReference>
<dbReference type="PANTHER" id="PTHR46791">
    <property type="entry name" value="EXPRESSED PROTEIN"/>
    <property type="match status" value="1"/>
</dbReference>
<dbReference type="SUPFAM" id="SSF53098">
    <property type="entry name" value="Ribonuclease H-like"/>
    <property type="match status" value="1"/>
</dbReference>
<organism evidence="2 3">
    <name type="scientific">Trichogramma kaykai</name>
    <dbReference type="NCBI Taxonomy" id="54128"/>
    <lineage>
        <taxon>Eukaryota</taxon>
        <taxon>Metazoa</taxon>
        <taxon>Ecdysozoa</taxon>
        <taxon>Arthropoda</taxon>
        <taxon>Hexapoda</taxon>
        <taxon>Insecta</taxon>
        <taxon>Pterygota</taxon>
        <taxon>Neoptera</taxon>
        <taxon>Endopterygota</taxon>
        <taxon>Hymenoptera</taxon>
        <taxon>Apocrita</taxon>
        <taxon>Proctotrupomorpha</taxon>
        <taxon>Chalcidoidea</taxon>
        <taxon>Trichogrammatidae</taxon>
        <taxon>Trichogramma</taxon>
    </lineage>
</organism>
<dbReference type="InterPro" id="IPR036397">
    <property type="entry name" value="RNaseH_sf"/>
</dbReference>
<evidence type="ECO:0000259" key="1">
    <source>
        <dbReference type="Pfam" id="PF24764"/>
    </source>
</evidence>
<comment type="caution">
    <text evidence="2">The sequence shown here is derived from an EMBL/GenBank/DDBJ whole genome shotgun (WGS) entry which is preliminary data.</text>
</comment>
<dbReference type="Gene3D" id="3.30.420.10">
    <property type="entry name" value="Ribonuclease H-like superfamily/Ribonuclease H"/>
    <property type="match status" value="1"/>
</dbReference>
<proteinExistence type="predicted"/>
<reference evidence="2 3" key="1">
    <citation type="journal article" date="2024" name="bioRxiv">
        <title>A reference genome for Trichogramma kaykai: A tiny desert-dwelling parasitoid wasp with competing sex-ratio distorters.</title>
        <authorList>
            <person name="Culotta J."/>
            <person name="Lindsey A.R."/>
        </authorList>
    </citation>
    <scope>NUCLEOTIDE SEQUENCE [LARGE SCALE GENOMIC DNA]</scope>
    <source>
        <strain evidence="2 3">KSX58</strain>
    </source>
</reference>
<dbReference type="EMBL" id="JBJJXI010000025">
    <property type="protein sequence ID" value="KAL3404334.1"/>
    <property type="molecule type" value="Genomic_DNA"/>
</dbReference>
<dbReference type="Proteomes" id="UP001627154">
    <property type="component" value="Unassembled WGS sequence"/>
</dbReference>
<evidence type="ECO:0000313" key="2">
    <source>
        <dbReference type="EMBL" id="KAL3404334.1"/>
    </source>
</evidence>
<sequence length="463" mass="54702">MSNRIIEIENNETSYYFEVADDVLCVDNLKCYFPGAHQLQYNDDGNVRTVRVVNNQLELKCHVSKYRVSFVDNESCDDLENIIMSYFRCLYTYKEISRLLAKNYGIQYSERKLKSFFKALGVKRKNIVETPVELIVKAMLEIQASSGFNLGYRSVWQRLRTEHKFFVKRDTVLTLLRIIDPNGIEARSKYRLKRRQYCVAGPNHLWHVDGHDKLKKFGFAISGCLDGYSRKVIWLEVATTNNKPEVIAYYYLQSVLNHNCVPSVMRSDKGSENTLIEVIQIALRFHDTDSRAGYNSFLKGKSTANERIEKYWKQLRNHMTEFYIQLFKKMQERAEFDGSNNIHIECLRFCFGHLIQKDLKRAMKEWNEHRVRQQNNQKSPFGIPNLVYNWPEKYGGRTFEKVPDEKLINEFMYECAEEPKLYSDEFKTLIDIVEPELKMPNSIEEAYVNYKELIVKIQRFQDP</sequence>
<evidence type="ECO:0000313" key="3">
    <source>
        <dbReference type="Proteomes" id="UP001627154"/>
    </source>
</evidence>
<dbReference type="AlphaFoldDB" id="A0ABD2XGW9"/>
<gene>
    <name evidence="2" type="ORF">TKK_002830</name>
</gene>
<dbReference type="InterPro" id="IPR012337">
    <property type="entry name" value="RNaseH-like_sf"/>
</dbReference>
<feature type="domain" description="Integrase core" evidence="1">
    <location>
        <begin position="197"/>
        <end position="380"/>
    </location>
</feature>
<name>A0ABD2XGW9_9HYME</name>
<accession>A0ABD2XGW9</accession>
<dbReference type="InterPro" id="IPR058913">
    <property type="entry name" value="Integrase_dom_put"/>
</dbReference>
<dbReference type="Pfam" id="PF24764">
    <property type="entry name" value="rva_4"/>
    <property type="match status" value="1"/>
</dbReference>